<keyword evidence="1" id="KW-0802">TPR repeat</keyword>
<proteinExistence type="predicted"/>
<dbReference type="InterPro" id="IPR019734">
    <property type="entry name" value="TPR_rpt"/>
</dbReference>
<dbReference type="AlphaFoldDB" id="A0A0F3IG58"/>
<dbReference type="GO" id="GO:0016192">
    <property type="term" value="P:vesicle-mediated transport"/>
    <property type="evidence" value="ECO:0007669"/>
    <property type="project" value="UniProtKB-ARBA"/>
</dbReference>
<dbReference type="InterPro" id="IPR015374">
    <property type="entry name" value="ChAPs"/>
</dbReference>
<protein>
    <submittedName>
        <fullName evidence="2">TonB-dependent receptor</fullName>
    </submittedName>
</protein>
<dbReference type="GO" id="GO:0005737">
    <property type="term" value="C:cytoplasm"/>
    <property type="evidence" value="ECO:0007669"/>
    <property type="project" value="UniProtKB-ARBA"/>
</dbReference>
<keyword evidence="3" id="KW-1185">Reference proteome</keyword>
<dbReference type="Proteomes" id="UP000033684">
    <property type="component" value="Unassembled WGS sequence"/>
</dbReference>
<feature type="repeat" description="TPR" evidence="1">
    <location>
        <begin position="309"/>
        <end position="342"/>
    </location>
</feature>
<dbReference type="SUPFAM" id="SSF56935">
    <property type="entry name" value="Porins"/>
    <property type="match status" value="1"/>
</dbReference>
<dbReference type="Pfam" id="PF13432">
    <property type="entry name" value="TPR_16"/>
    <property type="match status" value="1"/>
</dbReference>
<reference evidence="3" key="1">
    <citation type="submission" date="2015-03" db="EMBL/GenBank/DDBJ databases">
        <title>Draft genome sequence of a novel methanotroph (Sn10-6) isolated from flooded ricefield rhizosphere in India.</title>
        <authorList>
            <person name="Pandit P.S."/>
            <person name="Pore S.D."/>
            <person name="Arora P."/>
            <person name="Kapse N.G."/>
            <person name="Dhakephalkar P.K."/>
            <person name="Rahalkar M.C."/>
        </authorList>
    </citation>
    <scope>NUCLEOTIDE SEQUENCE [LARGE SCALE GENOMIC DNA]</scope>
    <source>
        <strain evidence="3">Sn10-6</strain>
    </source>
</reference>
<dbReference type="SUPFAM" id="SSF81901">
    <property type="entry name" value="HCP-like"/>
    <property type="match status" value="1"/>
</dbReference>
<dbReference type="PANTHER" id="PTHR12558">
    <property type="entry name" value="CELL DIVISION CYCLE 16,23,27"/>
    <property type="match status" value="1"/>
</dbReference>
<dbReference type="SUPFAM" id="SSF48452">
    <property type="entry name" value="TPR-like"/>
    <property type="match status" value="1"/>
</dbReference>
<keyword evidence="2" id="KW-0675">Receptor</keyword>
<name>A0A0F3IG58_9GAMM</name>
<dbReference type="Gene3D" id="1.25.40.10">
    <property type="entry name" value="Tetratricopeptide repeat domain"/>
    <property type="match status" value="1"/>
</dbReference>
<comment type="caution">
    <text evidence="2">The sequence shown here is derived from an EMBL/GenBank/DDBJ whole genome shotgun (WGS) entry which is preliminary data.</text>
</comment>
<sequence length="615" mass="67973">SVNEHTAGLWVYEGAVTFFNPQGKVRLMPGQGAQAEVNQKPTMQITLSPSDAVSWALYYPPLFSDAWLTGANQMILQRAAQAFHHGRSDEALFMLDAIPTAQQSIEFLKLRAAMLLSVGRVQLALHAIHQVLTQQPNDAEALALQAIIALSQNNKDQAYRLAQQAVTLNPTAAIAYTALSYVEQSRFNLVPALKAAQQASQNAQGDAMVWARQSELELCLGLLSESAHSAQQALTLDAGLARTQTVMGFSYLLRTDLTAAKQSFNEAIHLDSASPLARLGLGLTKIRTGDVAEGRKDLEIAAILDPQNSLLRSYLGKAYYEEKRNALAQEQFSLAKQLDPNDPTPYFYDAIAKQTSNRTIAALHDIEQAKSLNANRAVYRSQLMLDKDLAARSAAQGRIYHDLGFQRLSLLEGWQSIATDPANYSAHRLLADSYASQPRHEIARVSELLQAQLLQPLNMTPIQPQLAQSNILIIDGLGPSALAFNEYNPLFTRNRHAVQSSAIYGSNNTFGDDAVYSGLWNQLSYSLGQYHYETDGFRANNSVNQNIYNAFVQANISDSLNLQFEYRYETRDNGDLSIPFFPENFSSFYQEHTDITSYRLGGRYAFNTASSLLGS</sequence>
<evidence type="ECO:0000256" key="1">
    <source>
        <dbReference type="PROSITE-ProRule" id="PRU00339"/>
    </source>
</evidence>
<gene>
    <name evidence="2" type="ORF">VZ94_15620</name>
</gene>
<dbReference type="PROSITE" id="PS50005">
    <property type="entry name" value="TPR"/>
    <property type="match status" value="1"/>
</dbReference>
<dbReference type="SMART" id="SM00028">
    <property type="entry name" value="TPR"/>
    <property type="match status" value="6"/>
</dbReference>
<dbReference type="EMBL" id="LAJX01000172">
    <property type="protein sequence ID" value="KJV05780.1"/>
    <property type="molecule type" value="Genomic_DNA"/>
</dbReference>
<feature type="non-terminal residue" evidence="2">
    <location>
        <position position="615"/>
    </location>
</feature>
<dbReference type="InterPro" id="IPR011990">
    <property type="entry name" value="TPR-like_helical_dom_sf"/>
</dbReference>
<reference evidence="2 3" key="2">
    <citation type="journal article" date="2016" name="Microb. Ecol.">
        <title>Genome Characteristics of a Novel Type I Methanotroph (Sn10-6) Isolated from a Flooded Indian Rice Field.</title>
        <authorList>
            <person name="Rahalkar M.C."/>
            <person name="Pandit P.S."/>
            <person name="Dhakephalkar P.K."/>
            <person name="Pore S."/>
            <person name="Arora P."/>
            <person name="Kapse N."/>
        </authorList>
    </citation>
    <scope>NUCLEOTIDE SEQUENCE [LARGE SCALE GENOMIC DNA]</scope>
    <source>
        <strain evidence="2 3">Sn10-6</strain>
    </source>
</reference>
<dbReference type="GO" id="GO:0032991">
    <property type="term" value="C:protein-containing complex"/>
    <property type="evidence" value="ECO:0007669"/>
    <property type="project" value="UniProtKB-ARBA"/>
</dbReference>
<dbReference type="Pfam" id="PF09295">
    <property type="entry name" value="ChAPs"/>
    <property type="match status" value="1"/>
</dbReference>
<feature type="non-terminal residue" evidence="2">
    <location>
        <position position="1"/>
    </location>
</feature>
<evidence type="ECO:0000313" key="2">
    <source>
        <dbReference type="EMBL" id="KJV05780.1"/>
    </source>
</evidence>
<dbReference type="PANTHER" id="PTHR12558:SF13">
    <property type="entry name" value="CELL DIVISION CYCLE PROTEIN 27 HOMOLOG"/>
    <property type="match status" value="1"/>
</dbReference>
<dbReference type="GO" id="GO:0012505">
    <property type="term" value="C:endomembrane system"/>
    <property type="evidence" value="ECO:0007669"/>
    <property type="project" value="UniProtKB-ARBA"/>
</dbReference>
<organism evidence="2 3">
    <name type="scientific">Methylocucumis oryzae</name>
    <dbReference type="NCBI Taxonomy" id="1632867"/>
    <lineage>
        <taxon>Bacteria</taxon>
        <taxon>Pseudomonadati</taxon>
        <taxon>Pseudomonadota</taxon>
        <taxon>Gammaproteobacteria</taxon>
        <taxon>Methylococcales</taxon>
        <taxon>Methylococcaceae</taxon>
        <taxon>Methylocucumis</taxon>
    </lineage>
</organism>
<accession>A0A0F3IG58</accession>
<evidence type="ECO:0000313" key="3">
    <source>
        <dbReference type="Proteomes" id="UP000033684"/>
    </source>
</evidence>